<dbReference type="PRINTS" id="PR00723">
    <property type="entry name" value="SUBTILISIN"/>
</dbReference>
<sequence>MLTMKRILYYAVFTLAVLVAQANDSPAQFIESELSHVLKFTHPDEFVPVAFVLKSQLYLDNIYPQVSFLSKPSRRELVISQLKRLADETQSYLRTDLEDLRLSTDARNIRPLWISNVIAAEVRARELRELLKGHPEVARVHWDPQCPLEEMLDALKSGAQKGPTDVLSWGIEDIKADMVWDVGYRGDGILIATIDTGVDYNHPDLADHIWVNPGEDLNGNGIVDTSDFNGIDDDGNGYIDDLRGWEFYFQNPEVMDVNGHGTATAGIVVGDGTNGNTTGIAPEAKLMVLKNLGGESYYWEAQQYAIMMLADALTSSMSFKWYWSGRPDYATMRHNTEMELAAGLIHSNSIGNDGDNLVNAPIPFNISTPGNCPPPWLHPDQTLVGGVSSVLGVGAYNFSYSLMSYSGLGPSSWYLQDILQLDPTYGHPWLSRYDDYPYQSGSFQGLLKPDLAAPSNVLTTTLGIGYTTFGGTSAATPHLGGTFCLMLSVNPTASPEILAEIIMTTAIDMGEPGKDNNWGCGRLDAFAAVSQLLLQTTAALTGTVSDSSTGLSIIEAIVAFPSSGIQTSTDSSGYYLLPGIPEGSHNVVFTANGYDTLWVEGTSFTVGVVETLSVALTGPQIWLDVSSIQAALPLGNSLQTPVAIHNGGTGNLEVAFSKKGDWNPFEIYSGIQAEIVTGDDELFGVEVVEESVWVSGGNSGSEPNKLYRFSFDGELLGTLDQPLSTSGLGWRDLAWDGQFLYGSDNSQIFGIDLTGVVQDTITGPLYLHTALAYDPQTDHFFACDDTSNILEIDRDGAIQQTIGHDLHVSGLAWHPEDEDGMKLYIFSQDGTPAGLRVSKVNPDNGEPLFVTDLIGASGEIAGGATISGSIDPDRWCFVGMIQGVSDRVQYISLNAYAPWFDIDPPGGTILPGDALIAMVTLDAAQVPPGDYEVNMLIQHNAPQDDILIPVSLTVEPTAVELPPALPAVPNDFAVMPAYPNPFNPTAVISFQLPVTSLVKLEVFDITGRNVGATLCGRPVSGSHRGLPLQDWYPPGTHRISFDGSGLASGIYIYRLTAGKFSASGKMVLMK</sequence>
<dbReference type="Pfam" id="PF13620">
    <property type="entry name" value="CarboxypepD_reg"/>
    <property type="match status" value="1"/>
</dbReference>
<evidence type="ECO:0000256" key="1">
    <source>
        <dbReference type="ARBA" id="ARBA00011073"/>
    </source>
</evidence>
<dbReference type="InterPro" id="IPR036852">
    <property type="entry name" value="Peptidase_S8/S53_dom_sf"/>
</dbReference>
<feature type="signal peptide" evidence="7">
    <location>
        <begin position="1"/>
        <end position="22"/>
    </location>
</feature>
<dbReference type="Gene3D" id="3.40.50.200">
    <property type="entry name" value="Peptidase S8/S53 domain"/>
    <property type="match status" value="1"/>
</dbReference>
<keyword evidence="3 6" id="KW-0378">Hydrolase</keyword>
<dbReference type="InterPro" id="IPR050131">
    <property type="entry name" value="Peptidase_S8_subtilisin-like"/>
</dbReference>
<comment type="similarity">
    <text evidence="1 6">Belongs to the peptidase S8 family.</text>
</comment>
<protein>
    <recommendedName>
        <fullName evidence="8">Peptidase S8/S53 domain-containing protein</fullName>
    </recommendedName>
</protein>
<dbReference type="InterPro" id="IPR008969">
    <property type="entry name" value="CarboxyPept-like_regulatory"/>
</dbReference>
<accession>A0A532V0I7</accession>
<evidence type="ECO:0000256" key="3">
    <source>
        <dbReference type="ARBA" id="ARBA00022801"/>
    </source>
</evidence>
<proteinExistence type="inferred from homology"/>
<dbReference type="SUPFAM" id="SSF52743">
    <property type="entry name" value="Subtilisin-like"/>
    <property type="match status" value="1"/>
</dbReference>
<evidence type="ECO:0000256" key="5">
    <source>
        <dbReference type="PIRSR" id="PIRSR615500-1"/>
    </source>
</evidence>
<keyword evidence="4 6" id="KW-0720">Serine protease</keyword>
<dbReference type="GO" id="GO:0006508">
    <property type="term" value="P:proteolysis"/>
    <property type="evidence" value="ECO:0007669"/>
    <property type="project" value="UniProtKB-KW"/>
</dbReference>
<gene>
    <name evidence="9" type="ORF">CEE37_07110</name>
</gene>
<evidence type="ECO:0000313" key="10">
    <source>
        <dbReference type="Proteomes" id="UP000319619"/>
    </source>
</evidence>
<dbReference type="GO" id="GO:0004252">
    <property type="term" value="F:serine-type endopeptidase activity"/>
    <property type="evidence" value="ECO:0007669"/>
    <property type="project" value="UniProtKB-UniRule"/>
</dbReference>
<evidence type="ECO:0000313" key="9">
    <source>
        <dbReference type="EMBL" id="TKJ40725.1"/>
    </source>
</evidence>
<dbReference type="Gene3D" id="2.130.10.10">
    <property type="entry name" value="YVTN repeat-like/Quinoprotein amine dehydrogenase"/>
    <property type="match status" value="1"/>
</dbReference>
<evidence type="ECO:0000256" key="7">
    <source>
        <dbReference type="SAM" id="SignalP"/>
    </source>
</evidence>
<dbReference type="SUPFAM" id="SSF50969">
    <property type="entry name" value="YVTN repeat-like/Quinoprotein amine dehydrogenase"/>
    <property type="match status" value="1"/>
</dbReference>
<dbReference type="InterPro" id="IPR015943">
    <property type="entry name" value="WD40/YVTN_repeat-like_dom_sf"/>
</dbReference>
<dbReference type="Pfam" id="PF00082">
    <property type="entry name" value="Peptidase_S8"/>
    <property type="match status" value="1"/>
</dbReference>
<dbReference type="EMBL" id="NJBN01000004">
    <property type="protein sequence ID" value="TKJ40725.1"/>
    <property type="molecule type" value="Genomic_DNA"/>
</dbReference>
<dbReference type="PANTHER" id="PTHR43806">
    <property type="entry name" value="PEPTIDASE S8"/>
    <property type="match status" value="1"/>
</dbReference>
<feature type="domain" description="Peptidase S8/S53" evidence="8">
    <location>
        <begin position="186"/>
        <end position="521"/>
    </location>
</feature>
<dbReference type="InterPro" id="IPR000209">
    <property type="entry name" value="Peptidase_S8/S53_dom"/>
</dbReference>
<evidence type="ECO:0000256" key="4">
    <source>
        <dbReference type="ARBA" id="ARBA00022825"/>
    </source>
</evidence>
<dbReference type="PROSITE" id="PS51892">
    <property type="entry name" value="SUBTILASE"/>
    <property type="match status" value="1"/>
</dbReference>
<dbReference type="AlphaFoldDB" id="A0A532V0I7"/>
<keyword evidence="2 6" id="KW-0645">Protease</keyword>
<feature type="chain" id="PRO_5021974482" description="Peptidase S8/S53 domain-containing protein" evidence="7">
    <location>
        <begin position="23"/>
        <end position="1070"/>
    </location>
</feature>
<organism evidence="9 10">
    <name type="scientific">candidate division LCP-89 bacterium B3_LCP</name>
    <dbReference type="NCBI Taxonomy" id="2012998"/>
    <lineage>
        <taxon>Bacteria</taxon>
        <taxon>Pseudomonadati</taxon>
        <taxon>Bacteria division LCP-89</taxon>
    </lineage>
</organism>
<keyword evidence="7" id="KW-0732">Signal</keyword>
<evidence type="ECO:0000259" key="8">
    <source>
        <dbReference type="Pfam" id="PF00082"/>
    </source>
</evidence>
<name>A0A532V0I7_UNCL8</name>
<evidence type="ECO:0000256" key="6">
    <source>
        <dbReference type="PROSITE-ProRule" id="PRU01240"/>
    </source>
</evidence>
<feature type="active site" description="Charge relay system" evidence="5 6">
    <location>
        <position position="260"/>
    </location>
</feature>
<comment type="caution">
    <text evidence="9">The sequence shown here is derived from an EMBL/GenBank/DDBJ whole genome shotgun (WGS) entry which is preliminary data.</text>
</comment>
<dbReference type="SUPFAM" id="SSF49464">
    <property type="entry name" value="Carboxypeptidase regulatory domain-like"/>
    <property type="match status" value="1"/>
</dbReference>
<feature type="active site" description="Charge relay system" evidence="5 6">
    <location>
        <position position="195"/>
    </location>
</feature>
<dbReference type="PANTHER" id="PTHR43806:SF11">
    <property type="entry name" value="CEREVISIN-RELATED"/>
    <property type="match status" value="1"/>
</dbReference>
<dbReference type="Gene3D" id="2.60.40.1120">
    <property type="entry name" value="Carboxypeptidase-like, regulatory domain"/>
    <property type="match status" value="1"/>
</dbReference>
<dbReference type="InterPro" id="IPR011044">
    <property type="entry name" value="Quino_amine_DH_bsu"/>
</dbReference>
<evidence type="ECO:0000256" key="2">
    <source>
        <dbReference type="ARBA" id="ARBA00022670"/>
    </source>
</evidence>
<dbReference type="Proteomes" id="UP000319619">
    <property type="component" value="Unassembled WGS sequence"/>
</dbReference>
<feature type="active site" description="Charge relay system" evidence="5 6">
    <location>
        <position position="473"/>
    </location>
</feature>
<dbReference type="InterPro" id="IPR015500">
    <property type="entry name" value="Peptidase_S8_subtilisin-rel"/>
</dbReference>
<reference evidence="9 10" key="1">
    <citation type="submission" date="2017-06" db="EMBL/GenBank/DDBJ databases">
        <title>Novel microbial phyla capable of carbon fixation and sulfur reduction in deep-sea sediments.</title>
        <authorList>
            <person name="Huang J."/>
            <person name="Baker B."/>
            <person name="Wang Y."/>
        </authorList>
    </citation>
    <scope>NUCLEOTIDE SEQUENCE [LARGE SCALE GENOMIC DNA]</scope>
    <source>
        <strain evidence="9">B3_LCP</strain>
    </source>
</reference>